<proteinExistence type="inferred from homology"/>
<dbReference type="CDD" id="cd07043">
    <property type="entry name" value="STAS_anti-anti-sigma_factors"/>
    <property type="match status" value="1"/>
</dbReference>
<dbReference type="AlphaFoldDB" id="A0A4R6SG90"/>
<name>A0A4R6SG90_LABRH</name>
<dbReference type="InterPro" id="IPR003658">
    <property type="entry name" value="Anti-sigma_ant"/>
</dbReference>
<dbReference type="InterPro" id="IPR036513">
    <property type="entry name" value="STAS_dom_sf"/>
</dbReference>
<dbReference type="PANTHER" id="PTHR33495">
    <property type="entry name" value="ANTI-SIGMA FACTOR ANTAGONIST TM_1081-RELATED-RELATED"/>
    <property type="match status" value="1"/>
</dbReference>
<comment type="similarity">
    <text evidence="1 2">Belongs to the anti-sigma-factor antagonist family.</text>
</comment>
<dbReference type="PANTHER" id="PTHR33495:SF2">
    <property type="entry name" value="ANTI-SIGMA FACTOR ANTAGONIST TM_1081-RELATED"/>
    <property type="match status" value="1"/>
</dbReference>
<dbReference type="Proteomes" id="UP000295444">
    <property type="component" value="Unassembled WGS sequence"/>
</dbReference>
<gene>
    <name evidence="4" type="ORF">EV186_102546</name>
</gene>
<dbReference type="PROSITE" id="PS50801">
    <property type="entry name" value="STAS"/>
    <property type="match status" value="1"/>
</dbReference>
<evidence type="ECO:0000313" key="4">
    <source>
        <dbReference type="EMBL" id="TDQ00684.1"/>
    </source>
</evidence>
<accession>A0A4R6SG90</accession>
<keyword evidence="5" id="KW-1185">Reference proteome</keyword>
<dbReference type="GO" id="GO:0043856">
    <property type="term" value="F:anti-sigma factor antagonist activity"/>
    <property type="evidence" value="ECO:0007669"/>
    <property type="project" value="InterPro"/>
</dbReference>
<dbReference type="Gene3D" id="3.30.750.24">
    <property type="entry name" value="STAS domain"/>
    <property type="match status" value="1"/>
</dbReference>
<dbReference type="EMBL" id="SNXZ01000002">
    <property type="protein sequence ID" value="TDQ00684.1"/>
    <property type="molecule type" value="Genomic_DNA"/>
</dbReference>
<organism evidence="4 5">
    <name type="scientific">Labedaea rhizosphaerae</name>
    <dbReference type="NCBI Taxonomy" id="598644"/>
    <lineage>
        <taxon>Bacteria</taxon>
        <taxon>Bacillati</taxon>
        <taxon>Actinomycetota</taxon>
        <taxon>Actinomycetes</taxon>
        <taxon>Pseudonocardiales</taxon>
        <taxon>Pseudonocardiaceae</taxon>
        <taxon>Labedaea</taxon>
    </lineage>
</organism>
<dbReference type="OrthoDB" id="3629170at2"/>
<dbReference type="NCBIfam" id="TIGR00377">
    <property type="entry name" value="ant_ant_sig"/>
    <property type="match status" value="1"/>
</dbReference>
<feature type="domain" description="STAS" evidence="3">
    <location>
        <begin position="32"/>
        <end position="143"/>
    </location>
</feature>
<evidence type="ECO:0000313" key="5">
    <source>
        <dbReference type="Proteomes" id="UP000295444"/>
    </source>
</evidence>
<reference evidence="4 5" key="1">
    <citation type="submission" date="2019-03" db="EMBL/GenBank/DDBJ databases">
        <title>Genomic Encyclopedia of Type Strains, Phase IV (KMG-IV): sequencing the most valuable type-strain genomes for metagenomic binning, comparative biology and taxonomic classification.</title>
        <authorList>
            <person name="Goeker M."/>
        </authorList>
    </citation>
    <scope>NUCLEOTIDE SEQUENCE [LARGE SCALE GENOMIC DNA]</scope>
    <source>
        <strain evidence="4 5">DSM 45361</strain>
    </source>
</reference>
<evidence type="ECO:0000259" key="3">
    <source>
        <dbReference type="PROSITE" id="PS50801"/>
    </source>
</evidence>
<sequence>MTPSSLEPSAVIGDSVQVVSPPSGTEQSPEGLHFARRLVEGTVVVAVAGEVDLDTAPDMSAAVLSCIDEAGGGPCVLDLTEVTFLDSAGLTVLLKASLRAERHEEHLRIVVDSNRPVIRPIEVTRLDEVLTLYHTVDEALAADREQR</sequence>
<dbReference type="InterPro" id="IPR002645">
    <property type="entry name" value="STAS_dom"/>
</dbReference>
<evidence type="ECO:0000256" key="1">
    <source>
        <dbReference type="ARBA" id="ARBA00009013"/>
    </source>
</evidence>
<comment type="caution">
    <text evidence="4">The sequence shown here is derived from an EMBL/GenBank/DDBJ whole genome shotgun (WGS) entry which is preliminary data.</text>
</comment>
<evidence type="ECO:0000256" key="2">
    <source>
        <dbReference type="RuleBase" id="RU003749"/>
    </source>
</evidence>
<dbReference type="Pfam" id="PF01740">
    <property type="entry name" value="STAS"/>
    <property type="match status" value="1"/>
</dbReference>
<protein>
    <recommendedName>
        <fullName evidence="2">Anti-sigma factor antagonist</fullName>
    </recommendedName>
</protein>
<dbReference type="SUPFAM" id="SSF52091">
    <property type="entry name" value="SpoIIaa-like"/>
    <property type="match status" value="1"/>
</dbReference>